<sequence>MSEFVKKGTLGGYKSVPGGYSDPDLTHVILTKAEYDSLLDELEAAKKEVSDTAYRSDQKVASIRSQANEQIRQIKADTDKATKELQEELAAEKAEREYQQKLNSNLLRISRERANASRNLKPKKEHSGYAVISSTEKDHSYKYGANRRTVRLWETVLQSPYSIDFTEEQARTETEDLFQKGESGAWPIEKIGINGQYTGGYGEMVRDRNAAEWEKYNVVVEKKLRANLRAGYWELIMLHTKPLGIVPAEMRP</sequence>
<keyword evidence="1" id="KW-0175">Coiled coil</keyword>
<protein>
    <submittedName>
        <fullName evidence="2">Uncharacterized protein</fullName>
    </submittedName>
</protein>
<reference evidence="2" key="1">
    <citation type="submission" date="2015-06" db="EMBL/GenBank/DDBJ databases">
        <authorList>
            <person name="Joergensen T."/>
        </authorList>
    </citation>
    <scope>NUCLEOTIDE SEQUENCE</scope>
    <source>
        <plasmid evidence="2">pRGRH0268</plasmid>
    </source>
</reference>
<name>A0A0H5PZA7_9ZZZZ</name>
<accession>A0A0H5PZA7</accession>
<organism evidence="2">
    <name type="scientific">uncultured prokaryote</name>
    <dbReference type="NCBI Taxonomy" id="198431"/>
    <lineage>
        <taxon>unclassified sequences</taxon>
        <taxon>environmental samples</taxon>
    </lineage>
</organism>
<proteinExistence type="predicted"/>
<feature type="coiled-coil region" evidence="1">
    <location>
        <begin position="28"/>
        <end position="95"/>
    </location>
</feature>
<evidence type="ECO:0000256" key="1">
    <source>
        <dbReference type="SAM" id="Coils"/>
    </source>
</evidence>
<geneLocation type="plasmid" evidence="2">
    <name>pRGRH0268</name>
</geneLocation>
<evidence type="ECO:0000313" key="2">
    <source>
        <dbReference type="EMBL" id="CRY94514.1"/>
    </source>
</evidence>
<keyword evidence="2" id="KW-0614">Plasmid</keyword>
<reference evidence="2" key="2">
    <citation type="submission" date="2015-07" db="EMBL/GenBank/DDBJ databases">
        <title>Plasmids, circular viruses and viroids from rat gut.</title>
        <authorList>
            <person name="Jorgensen T.J."/>
            <person name="Hansen M.A."/>
            <person name="Xu Z."/>
            <person name="Tabak M.A."/>
            <person name="Sorensen S.J."/>
            <person name="Hansen L.H."/>
        </authorList>
    </citation>
    <scope>NUCLEOTIDE SEQUENCE</scope>
    <source>
        <plasmid evidence="2">pRGRH0268</plasmid>
    </source>
</reference>
<dbReference type="AlphaFoldDB" id="A0A0H5PZA7"/>
<dbReference type="EMBL" id="LN852940">
    <property type="protein sequence ID" value="CRY94514.1"/>
    <property type="molecule type" value="Genomic_DNA"/>
</dbReference>